<dbReference type="InterPro" id="IPR006603">
    <property type="entry name" value="PQ-loop_rpt"/>
</dbReference>
<dbReference type="AlphaFoldDB" id="A0A8V5HAQ3"/>
<evidence type="ECO:0000256" key="4">
    <source>
        <dbReference type="ARBA" id="ARBA00022737"/>
    </source>
</evidence>
<evidence type="ECO:0000313" key="11">
    <source>
        <dbReference type="Proteomes" id="UP000694405"/>
    </source>
</evidence>
<evidence type="ECO:0000256" key="8">
    <source>
        <dbReference type="SAM" id="MobiDB-lite"/>
    </source>
</evidence>
<keyword evidence="2" id="KW-0813">Transport</keyword>
<organism evidence="10 11">
    <name type="scientific">Melopsittacus undulatus</name>
    <name type="common">Budgerigar</name>
    <name type="synonym">Psittacus undulatus</name>
    <dbReference type="NCBI Taxonomy" id="13146"/>
    <lineage>
        <taxon>Eukaryota</taxon>
        <taxon>Metazoa</taxon>
        <taxon>Chordata</taxon>
        <taxon>Craniata</taxon>
        <taxon>Vertebrata</taxon>
        <taxon>Euteleostomi</taxon>
        <taxon>Archelosauria</taxon>
        <taxon>Archosauria</taxon>
        <taxon>Dinosauria</taxon>
        <taxon>Saurischia</taxon>
        <taxon>Theropoda</taxon>
        <taxon>Coelurosauria</taxon>
        <taxon>Aves</taxon>
        <taxon>Neognathae</taxon>
        <taxon>Neoaves</taxon>
        <taxon>Telluraves</taxon>
        <taxon>Australaves</taxon>
        <taxon>Psittaciformes</taxon>
        <taxon>Psittaculidae</taxon>
        <taxon>Melopsittacus</taxon>
    </lineage>
</organism>
<evidence type="ECO:0000256" key="9">
    <source>
        <dbReference type="SAM" id="Phobius"/>
    </source>
</evidence>
<feature type="transmembrane region" description="Helical" evidence="9">
    <location>
        <begin position="236"/>
        <end position="255"/>
    </location>
</feature>
<sequence>MRAAHRTQLRAGRRHLAAQRAGAAGRSPPPQRAGGGASLRQEPIRTVRGGAARAQSAAMEALRAWLVPGLMPESCFEELVMRLQPMHVPCLRILVSKVLGYGIVAGSVLVKLPQVLQVLGSRSGSGLSIPGLLLELLALVGSVAYGCSRAFPFSAWGEALFLLLQTMALGFLIQHYGGHTGRGLLLVASYWLLLGALLSPQAPPWVVTFLQGANLPIIILSRLLQAATNYRQGHTGQLSGLSTLLLFGGALARVFTSLQETGDPLLALTFASSAACNGLLLGQLLYYRGGHSPKPPPRPKMD</sequence>
<evidence type="ECO:0000256" key="3">
    <source>
        <dbReference type="ARBA" id="ARBA00022692"/>
    </source>
</evidence>
<dbReference type="SMART" id="SM00679">
    <property type="entry name" value="CTNS"/>
    <property type="match status" value="2"/>
</dbReference>
<feature type="transmembrane region" description="Helical" evidence="9">
    <location>
        <begin position="127"/>
        <end position="145"/>
    </location>
</feature>
<dbReference type="GO" id="GO:0009312">
    <property type="term" value="P:oligosaccharide biosynthetic process"/>
    <property type="evidence" value="ECO:0007669"/>
    <property type="project" value="TreeGrafter"/>
</dbReference>
<evidence type="ECO:0000256" key="6">
    <source>
        <dbReference type="ARBA" id="ARBA00023136"/>
    </source>
</evidence>
<feature type="transmembrane region" description="Helical" evidence="9">
    <location>
        <begin position="205"/>
        <end position="224"/>
    </location>
</feature>
<comment type="subcellular location">
    <subcellularLocation>
        <location evidence="1">Membrane</location>
        <topology evidence="1">Multi-pass membrane protein</topology>
    </subcellularLocation>
</comment>
<feature type="region of interest" description="Disordered" evidence="8">
    <location>
        <begin position="1"/>
        <end position="40"/>
    </location>
</feature>
<dbReference type="PANTHER" id="PTHR12226">
    <property type="entry name" value="MANNOSE-P-DOLICHOL UTILIZATION DEFECT 1 LEC35 -RELATED"/>
    <property type="match status" value="1"/>
</dbReference>
<dbReference type="Proteomes" id="UP000694405">
    <property type="component" value="Chromosome 25"/>
</dbReference>
<evidence type="ECO:0000256" key="5">
    <source>
        <dbReference type="ARBA" id="ARBA00022989"/>
    </source>
</evidence>
<keyword evidence="11" id="KW-1185">Reference proteome</keyword>
<keyword evidence="3 9" id="KW-0812">Transmembrane</keyword>
<keyword evidence="6 9" id="KW-0472">Membrane</keyword>
<dbReference type="Gene3D" id="1.20.1280.290">
    <property type="match status" value="1"/>
</dbReference>
<evidence type="ECO:0000313" key="10">
    <source>
        <dbReference type="Ensembl" id="ENSMUNP00000025859.1"/>
    </source>
</evidence>
<proteinExistence type="inferred from homology"/>
<reference evidence="10" key="1">
    <citation type="submission" date="2020-03" db="EMBL/GenBank/DDBJ databases">
        <title>Melopsittacus undulatus (budgerigar) genome, bMelUnd1, maternal haplotype with Z.</title>
        <authorList>
            <person name="Gedman G."/>
            <person name="Mountcastle J."/>
            <person name="Haase B."/>
            <person name="Formenti G."/>
            <person name="Wright T."/>
            <person name="Apodaca J."/>
            <person name="Pelan S."/>
            <person name="Chow W."/>
            <person name="Rhie A."/>
            <person name="Howe K."/>
            <person name="Fedrigo O."/>
            <person name="Jarvis E.D."/>
        </authorList>
    </citation>
    <scope>NUCLEOTIDE SEQUENCE [LARGE SCALE GENOMIC DNA]</scope>
</reference>
<protein>
    <submittedName>
        <fullName evidence="10">Uncharacterized protein</fullName>
    </submittedName>
</protein>
<feature type="transmembrane region" description="Helical" evidence="9">
    <location>
        <begin position="151"/>
        <end position="173"/>
    </location>
</feature>
<keyword evidence="4" id="KW-0677">Repeat</keyword>
<reference evidence="10" key="2">
    <citation type="submission" date="2025-08" db="UniProtKB">
        <authorList>
            <consortium name="Ensembl"/>
        </authorList>
    </citation>
    <scope>IDENTIFICATION</scope>
</reference>
<feature type="transmembrane region" description="Helical" evidence="9">
    <location>
        <begin position="267"/>
        <end position="287"/>
    </location>
</feature>
<dbReference type="InterPro" id="IPR016817">
    <property type="entry name" value="MannP-dilichol_defect-1"/>
</dbReference>
<dbReference type="FunFam" id="1.20.1280.290:FF:000006">
    <property type="entry name" value="mannose-P-dolichol utilization defect 1 protein"/>
    <property type="match status" value="1"/>
</dbReference>
<evidence type="ECO:0000256" key="1">
    <source>
        <dbReference type="ARBA" id="ARBA00004141"/>
    </source>
</evidence>
<dbReference type="PANTHER" id="PTHR12226:SF2">
    <property type="entry name" value="MANNOSE-P-DOLICHOL UTILIZATION DEFECT 1 PROTEIN"/>
    <property type="match status" value="1"/>
</dbReference>
<feature type="compositionally biased region" description="Basic residues" evidence="8">
    <location>
        <begin position="1"/>
        <end position="17"/>
    </location>
</feature>
<dbReference type="Pfam" id="PF04193">
    <property type="entry name" value="PQ-loop"/>
    <property type="match status" value="1"/>
</dbReference>
<evidence type="ECO:0000256" key="2">
    <source>
        <dbReference type="ARBA" id="ARBA00022448"/>
    </source>
</evidence>
<keyword evidence="5 9" id="KW-1133">Transmembrane helix</keyword>
<dbReference type="Ensembl" id="ENSMUNT00000027969.1">
    <property type="protein sequence ID" value="ENSMUNP00000025859.1"/>
    <property type="gene ID" value="ENSMUNG00000020415.1"/>
</dbReference>
<evidence type="ECO:0000256" key="7">
    <source>
        <dbReference type="ARBA" id="ARBA00038475"/>
    </source>
</evidence>
<name>A0A8V5HAQ3_MELUD</name>
<accession>A0A8V5HAQ3</accession>
<comment type="similarity">
    <text evidence="7">Belongs to the MPDU1 (TC 2.A.43.3) family.</text>
</comment>
<gene>
    <name evidence="10" type="primary">LOC117437684</name>
</gene>
<reference evidence="10" key="3">
    <citation type="submission" date="2025-09" db="UniProtKB">
        <authorList>
            <consortium name="Ensembl"/>
        </authorList>
    </citation>
    <scope>IDENTIFICATION</scope>
</reference>
<dbReference type="GO" id="GO:0016020">
    <property type="term" value="C:membrane"/>
    <property type="evidence" value="ECO:0007669"/>
    <property type="project" value="UniProtKB-SubCell"/>
</dbReference>